<dbReference type="InterPro" id="IPR051396">
    <property type="entry name" value="Bact_Antivir_Def_Nuclease"/>
</dbReference>
<dbReference type="Proteomes" id="UP000541352">
    <property type="component" value="Unassembled WGS sequence"/>
</dbReference>
<dbReference type="GO" id="GO:0005524">
    <property type="term" value="F:ATP binding"/>
    <property type="evidence" value="ECO:0007669"/>
    <property type="project" value="InterPro"/>
</dbReference>
<dbReference type="Pfam" id="PF13304">
    <property type="entry name" value="AAA_21"/>
    <property type="match status" value="1"/>
</dbReference>
<proteinExistence type="predicted"/>
<sequence length="375" mass="43487">MVQQVTIENFKSIESLTLELGRVNVFIGENGSGKSNILEAIAMGSAAAENKLSNEFLASRGIRVTEPQAMRSGFEQKSLIKDIIIQFQFKGEREYKHLIYNNNGAFDSWRERNLERIERDFQKFISESRRDHMADIEAKVIAEARSKEIVTGLNVEATNFLIYSPENYFLRRFEDESQIAPLGIRGEGLFKLLSVIYEEKPEQFQKIREHLEVIDWFEGFEIPDDLRFTERRIRIKDRFIEDGLSYFDQRSSNEGFLYLLFYFSLFVSDYTPKFFAIDNIDNAMNPKLASQLVKQLSHLAKEHDKQVIMTTHNPAVLDGLDLKDEEQRLFVISRNKLGHTKALRITHKPTPEGLDPVRLSEQFLRGYIGGLPKNF</sequence>
<dbReference type="InterPro" id="IPR027417">
    <property type="entry name" value="P-loop_NTPase"/>
</dbReference>
<protein>
    <submittedName>
        <fullName evidence="2">Putative ATPase</fullName>
    </submittedName>
</protein>
<evidence type="ECO:0000259" key="1">
    <source>
        <dbReference type="Pfam" id="PF13304"/>
    </source>
</evidence>
<evidence type="ECO:0000313" key="2">
    <source>
        <dbReference type="EMBL" id="MBB3839483.1"/>
    </source>
</evidence>
<dbReference type="EMBL" id="JACIBY010000007">
    <property type="protein sequence ID" value="MBB3839483.1"/>
    <property type="molecule type" value="Genomic_DNA"/>
</dbReference>
<gene>
    <name evidence="2" type="ORF">FHS57_003492</name>
</gene>
<dbReference type="AlphaFoldDB" id="A0A7W5ZMD4"/>
<dbReference type="PANTHER" id="PTHR43581:SF2">
    <property type="entry name" value="EXCINUCLEASE ATPASE SUBUNIT"/>
    <property type="match status" value="1"/>
</dbReference>
<name>A0A7W5ZMD4_9BACT</name>
<dbReference type="RefSeq" id="WP_183975824.1">
    <property type="nucleotide sequence ID" value="NZ_JACIBY010000007.1"/>
</dbReference>
<reference evidence="2 3" key="1">
    <citation type="submission" date="2020-08" db="EMBL/GenBank/DDBJ databases">
        <title>Genomic Encyclopedia of Type Strains, Phase IV (KMG-IV): sequencing the most valuable type-strain genomes for metagenomic binning, comparative biology and taxonomic classification.</title>
        <authorList>
            <person name="Goeker M."/>
        </authorList>
    </citation>
    <scope>NUCLEOTIDE SEQUENCE [LARGE SCALE GENOMIC DNA]</scope>
    <source>
        <strain evidence="2 3">DSM 17976</strain>
    </source>
</reference>
<organism evidence="2 3">
    <name type="scientific">Runella defluvii</name>
    <dbReference type="NCBI Taxonomy" id="370973"/>
    <lineage>
        <taxon>Bacteria</taxon>
        <taxon>Pseudomonadati</taxon>
        <taxon>Bacteroidota</taxon>
        <taxon>Cytophagia</taxon>
        <taxon>Cytophagales</taxon>
        <taxon>Spirosomataceae</taxon>
        <taxon>Runella</taxon>
    </lineage>
</organism>
<keyword evidence="3" id="KW-1185">Reference proteome</keyword>
<evidence type="ECO:0000313" key="3">
    <source>
        <dbReference type="Proteomes" id="UP000541352"/>
    </source>
</evidence>
<comment type="caution">
    <text evidence="2">The sequence shown here is derived from an EMBL/GenBank/DDBJ whole genome shotgun (WGS) entry which is preliminary data.</text>
</comment>
<accession>A0A7W5ZMD4</accession>
<dbReference type="SUPFAM" id="SSF52540">
    <property type="entry name" value="P-loop containing nucleoside triphosphate hydrolases"/>
    <property type="match status" value="1"/>
</dbReference>
<dbReference type="GO" id="GO:0016887">
    <property type="term" value="F:ATP hydrolysis activity"/>
    <property type="evidence" value="ECO:0007669"/>
    <property type="project" value="InterPro"/>
</dbReference>
<dbReference type="InterPro" id="IPR014555">
    <property type="entry name" value="RecF-like"/>
</dbReference>
<dbReference type="PIRSF" id="PIRSF029347">
    <property type="entry name" value="RecF"/>
    <property type="match status" value="1"/>
</dbReference>
<feature type="domain" description="ATPase AAA-type core" evidence="1">
    <location>
        <begin position="23"/>
        <end position="318"/>
    </location>
</feature>
<dbReference type="InterPro" id="IPR003959">
    <property type="entry name" value="ATPase_AAA_core"/>
</dbReference>
<dbReference type="Gene3D" id="3.40.50.300">
    <property type="entry name" value="P-loop containing nucleotide triphosphate hydrolases"/>
    <property type="match status" value="1"/>
</dbReference>
<dbReference type="PANTHER" id="PTHR43581">
    <property type="entry name" value="ATP/GTP PHOSPHATASE"/>
    <property type="match status" value="1"/>
</dbReference>